<dbReference type="Gene3D" id="2.60.20.10">
    <property type="entry name" value="Crystallins"/>
    <property type="match status" value="1"/>
</dbReference>
<gene>
    <name evidence="2" type="ORF">CCHLO57077_00019033</name>
</gene>
<dbReference type="EMBL" id="CABFNP030000625">
    <property type="protein sequence ID" value="CAI6065649.1"/>
    <property type="molecule type" value="Genomic_DNA"/>
</dbReference>
<accession>A0AA35LTA2</accession>
<proteinExistence type="predicted"/>
<sequence>MQTPKLAALMVYLSATALAAPEGTASVTPDAGPGNTDFGPPCIMIPSPVNNCGMLMYSLYKVNLPSAWNDRVSALRPDTSVGNCRFYKDYNCYGDFFDVEYPGYSNLVTQLPGWNDKISSFRCFGEE</sequence>
<keyword evidence="3" id="KW-1185">Reference proteome</keyword>
<evidence type="ECO:0000313" key="3">
    <source>
        <dbReference type="Proteomes" id="UP001160390"/>
    </source>
</evidence>
<evidence type="ECO:0000313" key="2">
    <source>
        <dbReference type="EMBL" id="CAI6065649.1"/>
    </source>
</evidence>
<keyword evidence="1" id="KW-0732">Signal</keyword>
<dbReference type="AlphaFoldDB" id="A0AA35LTA2"/>
<feature type="chain" id="PRO_5041238655" evidence="1">
    <location>
        <begin position="20"/>
        <end position="127"/>
    </location>
</feature>
<protein>
    <submittedName>
        <fullName evidence="2">Uncharacterized protein</fullName>
    </submittedName>
</protein>
<name>A0AA35LTA2_9HYPO</name>
<feature type="signal peptide" evidence="1">
    <location>
        <begin position="1"/>
        <end position="19"/>
    </location>
</feature>
<reference evidence="2" key="1">
    <citation type="submission" date="2023-01" db="EMBL/GenBank/DDBJ databases">
        <authorList>
            <person name="Piombo E."/>
        </authorList>
    </citation>
    <scope>NUCLEOTIDE SEQUENCE</scope>
</reference>
<dbReference type="Proteomes" id="UP001160390">
    <property type="component" value="Unassembled WGS sequence"/>
</dbReference>
<comment type="caution">
    <text evidence="2">The sequence shown here is derived from an EMBL/GenBank/DDBJ whole genome shotgun (WGS) entry which is preliminary data.</text>
</comment>
<organism evidence="2 3">
    <name type="scientific">Clonostachys chloroleuca</name>
    <dbReference type="NCBI Taxonomy" id="1926264"/>
    <lineage>
        <taxon>Eukaryota</taxon>
        <taxon>Fungi</taxon>
        <taxon>Dikarya</taxon>
        <taxon>Ascomycota</taxon>
        <taxon>Pezizomycotina</taxon>
        <taxon>Sordariomycetes</taxon>
        <taxon>Hypocreomycetidae</taxon>
        <taxon>Hypocreales</taxon>
        <taxon>Bionectriaceae</taxon>
        <taxon>Clonostachys</taxon>
    </lineage>
</organism>
<evidence type="ECO:0000256" key="1">
    <source>
        <dbReference type="SAM" id="SignalP"/>
    </source>
</evidence>